<sequence>MSAVLKLAAAVEALTGVILVANPPIVVSLLFGVGVAGFAEVVGRFAGIALIGLGVSCWPGASGRSTLNGMLVYGTLAALYLAVVGLGGEFGGVLLWPAVAGHTVLVVLLLRTRFGAAPRGADGMDA</sequence>
<dbReference type="Proteomes" id="UP000199169">
    <property type="component" value="Unassembled WGS sequence"/>
</dbReference>
<evidence type="ECO:0000256" key="1">
    <source>
        <dbReference type="SAM" id="Phobius"/>
    </source>
</evidence>
<evidence type="ECO:0000313" key="2">
    <source>
        <dbReference type="EMBL" id="SBT08899.1"/>
    </source>
</evidence>
<dbReference type="EMBL" id="FLQX01000144">
    <property type="protein sequence ID" value="SBT08899.1"/>
    <property type="molecule type" value="Genomic_DNA"/>
</dbReference>
<proteinExistence type="predicted"/>
<evidence type="ECO:0000313" key="3">
    <source>
        <dbReference type="Proteomes" id="UP000199169"/>
    </source>
</evidence>
<keyword evidence="3" id="KW-1185">Reference proteome</keyword>
<feature type="transmembrane region" description="Helical" evidence="1">
    <location>
        <begin position="93"/>
        <end position="110"/>
    </location>
</feature>
<organism evidence="2 3">
    <name type="scientific">Candidatus Accumulibacter aalborgensis</name>
    <dbReference type="NCBI Taxonomy" id="1860102"/>
    <lineage>
        <taxon>Bacteria</taxon>
        <taxon>Pseudomonadati</taxon>
        <taxon>Pseudomonadota</taxon>
        <taxon>Betaproteobacteria</taxon>
        <taxon>Candidatus Accumulibacter</taxon>
    </lineage>
</organism>
<dbReference type="RefSeq" id="WP_186408512.1">
    <property type="nucleotide sequence ID" value="NZ_FLQX01000144.1"/>
</dbReference>
<accession>A0A1A8XV52</accession>
<feature type="transmembrane region" description="Helical" evidence="1">
    <location>
        <begin position="25"/>
        <end position="58"/>
    </location>
</feature>
<gene>
    <name evidence="2" type="ORF">ACCAA_650021</name>
</gene>
<protein>
    <submittedName>
        <fullName evidence="2">Uncharacterized protein</fullName>
    </submittedName>
</protein>
<keyword evidence="1" id="KW-0472">Membrane</keyword>
<keyword evidence="1" id="KW-1133">Transmembrane helix</keyword>
<dbReference type="AlphaFoldDB" id="A0A1A8XV52"/>
<keyword evidence="1" id="KW-0812">Transmembrane</keyword>
<reference evidence="2 3" key="1">
    <citation type="submission" date="2016-06" db="EMBL/GenBank/DDBJ databases">
        <authorList>
            <person name="Kjaerup R.B."/>
            <person name="Dalgaard T.S."/>
            <person name="Juul-Madsen H.R."/>
        </authorList>
    </citation>
    <scope>NUCLEOTIDE SEQUENCE [LARGE SCALE GENOMIC DNA]</scope>
    <source>
        <strain evidence="2">3</strain>
    </source>
</reference>
<feature type="transmembrane region" description="Helical" evidence="1">
    <location>
        <begin position="70"/>
        <end position="87"/>
    </location>
</feature>
<dbReference type="STRING" id="1860102.ACCAA_650021"/>
<name>A0A1A8XV52_9PROT</name>